<dbReference type="AlphaFoldDB" id="A0A434AGA5"/>
<protein>
    <recommendedName>
        <fullName evidence="4">Lipoprotein</fullName>
    </recommendedName>
</protein>
<proteinExistence type="predicted"/>
<reference evidence="2 3" key="1">
    <citation type="submission" date="2018-11" db="EMBL/GenBank/DDBJ databases">
        <title>Parancylomarina longa gen. nov., sp. nov., isolated from sediments of southern Okinawa.</title>
        <authorList>
            <person name="Fu T."/>
        </authorList>
    </citation>
    <scope>NUCLEOTIDE SEQUENCE [LARGE SCALE GENOMIC DNA]</scope>
    <source>
        <strain evidence="2 3">T3-2 S1-C</strain>
    </source>
</reference>
<comment type="caution">
    <text evidence="2">The sequence shown here is derived from an EMBL/GenBank/DDBJ whole genome shotgun (WGS) entry which is preliminary data.</text>
</comment>
<keyword evidence="1" id="KW-0732">Signal</keyword>
<evidence type="ECO:0000256" key="1">
    <source>
        <dbReference type="SAM" id="SignalP"/>
    </source>
</evidence>
<dbReference type="Proteomes" id="UP000282985">
    <property type="component" value="Unassembled WGS sequence"/>
</dbReference>
<dbReference type="RefSeq" id="WP_127344528.1">
    <property type="nucleotide sequence ID" value="NZ_RJJX01000022.1"/>
</dbReference>
<keyword evidence="3" id="KW-1185">Reference proteome</keyword>
<dbReference type="OrthoDB" id="1523672at2"/>
<feature type="chain" id="PRO_5019586257" description="Lipoprotein" evidence="1">
    <location>
        <begin position="23"/>
        <end position="254"/>
    </location>
</feature>
<evidence type="ECO:0000313" key="3">
    <source>
        <dbReference type="Proteomes" id="UP000282985"/>
    </source>
</evidence>
<sequence>MLKNARFLLLFSFCLLFSCASSDSFVNYRTPEGQLPTNYFSEKPSIYYQSDDQISIKIFNNEKFIDLFLETNSPATLRKIYNLGLSIWFDPDGKSKNIFAVNYPLPTDRPFTRNQFKFYLNKFTRIEFQEELNDRFKHFEIIDTRLNERLNLTNLDNNEGYIINLMTSHQILFSYHLHFPIKNIFPKSVSDKTIFSIGIASINEANEEYYSALSSKEVIRRKMGKLKAGSNQNPFELDEWWVNFQLAGSPQKFK</sequence>
<organism evidence="2 3">
    <name type="scientific">Ancylomarina longa</name>
    <dbReference type="NCBI Taxonomy" id="2487017"/>
    <lineage>
        <taxon>Bacteria</taxon>
        <taxon>Pseudomonadati</taxon>
        <taxon>Bacteroidota</taxon>
        <taxon>Bacteroidia</taxon>
        <taxon>Marinilabiliales</taxon>
        <taxon>Marinifilaceae</taxon>
        <taxon>Ancylomarina</taxon>
    </lineage>
</organism>
<feature type="signal peptide" evidence="1">
    <location>
        <begin position="1"/>
        <end position="22"/>
    </location>
</feature>
<dbReference type="PROSITE" id="PS51257">
    <property type="entry name" value="PROKAR_LIPOPROTEIN"/>
    <property type="match status" value="1"/>
</dbReference>
<dbReference type="EMBL" id="RJJX01000022">
    <property type="protein sequence ID" value="RUT73413.1"/>
    <property type="molecule type" value="Genomic_DNA"/>
</dbReference>
<evidence type="ECO:0000313" key="2">
    <source>
        <dbReference type="EMBL" id="RUT73413.1"/>
    </source>
</evidence>
<accession>A0A434AGA5</accession>
<gene>
    <name evidence="2" type="ORF">DLK05_13675</name>
</gene>
<evidence type="ECO:0008006" key="4">
    <source>
        <dbReference type="Google" id="ProtNLM"/>
    </source>
</evidence>
<name>A0A434AGA5_9BACT</name>